<keyword evidence="1" id="KW-0472">Membrane</keyword>
<keyword evidence="1" id="KW-0812">Transmembrane</keyword>
<dbReference type="InterPro" id="IPR016516">
    <property type="entry name" value="UCP07580"/>
</dbReference>
<feature type="transmembrane region" description="Helical" evidence="1">
    <location>
        <begin position="197"/>
        <end position="222"/>
    </location>
</feature>
<keyword evidence="4" id="KW-1185">Reference proteome</keyword>
<dbReference type="EMBL" id="NPDY01000007">
    <property type="protein sequence ID" value="PJZ69852.1"/>
    <property type="molecule type" value="Genomic_DNA"/>
</dbReference>
<organism evidence="3 5">
    <name type="scientific">Leptospira perolatii</name>
    <dbReference type="NCBI Taxonomy" id="2023191"/>
    <lineage>
        <taxon>Bacteria</taxon>
        <taxon>Pseudomonadati</taxon>
        <taxon>Spirochaetota</taxon>
        <taxon>Spirochaetia</taxon>
        <taxon>Leptospirales</taxon>
        <taxon>Leptospiraceae</taxon>
        <taxon>Leptospira</taxon>
    </lineage>
</organism>
<evidence type="ECO:0000256" key="1">
    <source>
        <dbReference type="SAM" id="Phobius"/>
    </source>
</evidence>
<dbReference type="EMBL" id="NPDZ01000006">
    <property type="protein sequence ID" value="PJZ73166.1"/>
    <property type="molecule type" value="Genomic_DNA"/>
</dbReference>
<evidence type="ECO:0000313" key="2">
    <source>
        <dbReference type="EMBL" id="PJZ69852.1"/>
    </source>
</evidence>
<dbReference type="RefSeq" id="WP_100713833.1">
    <property type="nucleotide sequence ID" value="NZ_NPDY01000007.1"/>
</dbReference>
<comment type="caution">
    <text evidence="3">The sequence shown here is derived from an EMBL/GenBank/DDBJ whole genome shotgun (WGS) entry which is preliminary data.</text>
</comment>
<keyword evidence="1" id="KW-1133">Transmembrane helix</keyword>
<keyword evidence="3" id="KW-0378">Hydrolase</keyword>
<dbReference type="PANTHER" id="PTHR39456">
    <property type="entry name" value="METAL-DEPENDENT HYDROLASE"/>
    <property type="match status" value="1"/>
</dbReference>
<proteinExistence type="predicted"/>
<reference evidence="4 5" key="1">
    <citation type="submission" date="2017-07" db="EMBL/GenBank/DDBJ databases">
        <title>Leptospira spp. isolated from tropical soils.</title>
        <authorList>
            <person name="Thibeaux R."/>
            <person name="Iraola G."/>
            <person name="Ferres I."/>
            <person name="Bierque E."/>
            <person name="Girault D."/>
            <person name="Soupe-Gilbert M.-E."/>
            <person name="Picardeau M."/>
            <person name="Goarant C."/>
        </authorList>
    </citation>
    <scope>NUCLEOTIDE SEQUENCE [LARGE SCALE GENOMIC DNA]</scope>
    <source>
        <strain evidence="3 5">FH1-B-B1</strain>
        <strain evidence="2 4">FH1-B-C1</strain>
    </source>
</reference>
<evidence type="ECO:0000313" key="5">
    <source>
        <dbReference type="Proteomes" id="UP000231990"/>
    </source>
</evidence>
<dbReference type="GO" id="GO:0016787">
    <property type="term" value="F:hydrolase activity"/>
    <property type="evidence" value="ECO:0007669"/>
    <property type="project" value="UniProtKB-KW"/>
</dbReference>
<evidence type="ECO:0000313" key="4">
    <source>
        <dbReference type="Proteomes" id="UP000231962"/>
    </source>
</evidence>
<dbReference type="PIRSF" id="PIRSF007580">
    <property type="entry name" value="UCP07580"/>
    <property type="match status" value="1"/>
</dbReference>
<sequence length="282" mass="32478">MPAQTEKKKSVKPFDASMPSVRKMDFEGLQDLSPHYISGNSVLTHAVNSYHILFPEGERFFIKSVKAFADQVQDPALKERIKAFIGQEVQHGKEHEKVWDALRKQGRPVDRVARFYHFTAFKIFFPLAEILFGKKLKLSVTAALEHYTATLGEIGIENRLHEYAEGDMRRLLLWHACEEIEHKSVAFDVLKTVSKSYFLRVFGFVIATLLFWGYAIGLQYWFLLTDKEVSFSKWREDLKGSSDYMRVTVGPIAKAALRYFRRDFHPDQSGGYELATWGLASL</sequence>
<dbReference type="PANTHER" id="PTHR39456:SF1">
    <property type="entry name" value="METAL-DEPENDENT HYDROLASE"/>
    <property type="match status" value="1"/>
</dbReference>
<accession>A0A2M9ZM73</accession>
<dbReference type="Proteomes" id="UP000231962">
    <property type="component" value="Unassembled WGS sequence"/>
</dbReference>
<evidence type="ECO:0000313" key="3">
    <source>
        <dbReference type="EMBL" id="PJZ73166.1"/>
    </source>
</evidence>
<dbReference type="OrthoDB" id="339112at2"/>
<gene>
    <name evidence="2" type="ORF">CH360_09210</name>
    <name evidence="3" type="ORF">CH373_11025</name>
</gene>
<dbReference type="Proteomes" id="UP000231990">
    <property type="component" value="Unassembled WGS sequence"/>
</dbReference>
<name>A0A2M9ZM73_9LEPT</name>
<dbReference type="AlphaFoldDB" id="A0A2M9ZM73"/>
<dbReference type="Pfam" id="PF10118">
    <property type="entry name" value="Metal_hydrol"/>
    <property type="match status" value="1"/>
</dbReference>
<protein>
    <submittedName>
        <fullName evidence="3">Metal-dependent hydrolase</fullName>
    </submittedName>
</protein>